<dbReference type="InterPro" id="IPR029052">
    <property type="entry name" value="Metallo-depent_PP-like"/>
</dbReference>
<dbReference type="Gene3D" id="2.60.40.380">
    <property type="entry name" value="Purple acid phosphatase-like, N-terminal"/>
    <property type="match status" value="1"/>
</dbReference>
<dbReference type="InterPro" id="IPR032093">
    <property type="entry name" value="PhoD_N"/>
</dbReference>
<evidence type="ECO:0000256" key="1">
    <source>
        <dbReference type="SAM" id="MobiDB-lite"/>
    </source>
</evidence>
<evidence type="ECO:0000313" key="4">
    <source>
        <dbReference type="EMBL" id="PKW13611.1"/>
    </source>
</evidence>
<dbReference type="Proteomes" id="UP000233786">
    <property type="component" value="Unassembled WGS sequence"/>
</dbReference>
<accession>A0A2N3XSL0</accession>
<dbReference type="InterPro" id="IPR006311">
    <property type="entry name" value="TAT_signal"/>
</dbReference>
<dbReference type="STRING" id="994479.GCA_000194155_06539"/>
<feature type="domain" description="Phospholipase D N-terminal" evidence="3">
    <location>
        <begin position="77"/>
        <end position="175"/>
    </location>
</feature>
<dbReference type="SUPFAM" id="SSF56300">
    <property type="entry name" value="Metallo-dependent phosphatases"/>
    <property type="match status" value="1"/>
</dbReference>
<dbReference type="InterPro" id="IPR018946">
    <property type="entry name" value="PhoD-like_MPP"/>
</dbReference>
<protein>
    <submittedName>
        <fullName evidence="4">Alkaline phosphatase D</fullName>
    </submittedName>
</protein>
<feature type="region of interest" description="Disordered" evidence="1">
    <location>
        <begin position="353"/>
        <end position="372"/>
    </location>
</feature>
<dbReference type="AlphaFoldDB" id="A0A2N3XSL0"/>
<dbReference type="PROSITE" id="PS51318">
    <property type="entry name" value="TAT"/>
    <property type="match status" value="1"/>
</dbReference>
<name>A0A2N3XSL0_SACSN</name>
<evidence type="ECO:0000259" key="3">
    <source>
        <dbReference type="Pfam" id="PF16655"/>
    </source>
</evidence>
<dbReference type="EMBL" id="PJNB01000001">
    <property type="protein sequence ID" value="PKW13611.1"/>
    <property type="molecule type" value="Genomic_DNA"/>
</dbReference>
<evidence type="ECO:0000313" key="5">
    <source>
        <dbReference type="Proteomes" id="UP000233786"/>
    </source>
</evidence>
<reference evidence="4" key="1">
    <citation type="submission" date="2017-12" db="EMBL/GenBank/DDBJ databases">
        <title>Sequencing the genomes of 1000 Actinobacteria strains.</title>
        <authorList>
            <person name="Klenk H.-P."/>
        </authorList>
    </citation>
    <scope>NUCLEOTIDE SEQUENCE [LARGE SCALE GENOMIC DNA]</scope>
    <source>
        <strain evidence="4">DSM 44228</strain>
    </source>
</reference>
<dbReference type="InterPro" id="IPR052900">
    <property type="entry name" value="Phospholipid_Metab_Enz"/>
</dbReference>
<dbReference type="Pfam" id="PF16655">
    <property type="entry name" value="PhoD_N"/>
    <property type="match status" value="1"/>
</dbReference>
<feature type="domain" description="PhoD-like phosphatase metallophosphatase" evidence="2">
    <location>
        <begin position="187"/>
        <end position="521"/>
    </location>
</feature>
<dbReference type="Gene3D" id="3.60.21.70">
    <property type="entry name" value="PhoD-like phosphatase"/>
    <property type="match status" value="1"/>
</dbReference>
<evidence type="ECO:0000259" key="2">
    <source>
        <dbReference type="Pfam" id="PF09423"/>
    </source>
</evidence>
<keyword evidence="5" id="KW-1185">Reference proteome</keyword>
<gene>
    <name evidence="4" type="ORF">A8926_1151</name>
</gene>
<proteinExistence type="predicted"/>
<dbReference type="PANTHER" id="PTHR43606">
    <property type="entry name" value="PHOSPHATASE, PUTATIVE (AFU_ORTHOLOGUE AFUA_6G08710)-RELATED"/>
    <property type="match status" value="1"/>
</dbReference>
<dbReference type="Pfam" id="PF09423">
    <property type="entry name" value="PhoD"/>
    <property type="match status" value="1"/>
</dbReference>
<dbReference type="CDD" id="cd07389">
    <property type="entry name" value="MPP_PhoD"/>
    <property type="match status" value="1"/>
</dbReference>
<dbReference type="PANTHER" id="PTHR43606:SF2">
    <property type="entry name" value="ALKALINE PHOSPHATASE FAMILY PROTEIN (AFU_ORTHOLOGUE AFUA_5G03860)"/>
    <property type="match status" value="1"/>
</dbReference>
<dbReference type="InterPro" id="IPR038607">
    <property type="entry name" value="PhoD-like_sf"/>
</dbReference>
<organism evidence="4 5">
    <name type="scientific">Saccharopolyspora spinosa</name>
    <dbReference type="NCBI Taxonomy" id="60894"/>
    <lineage>
        <taxon>Bacteria</taxon>
        <taxon>Bacillati</taxon>
        <taxon>Actinomycetota</taxon>
        <taxon>Actinomycetes</taxon>
        <taxon>Pseudonocardiales</taxon>
        <taxon>Pseudonocardiaceae</taxon>
        <taxon>Saccharopolyspora</taxon>
    </lineage>
</organism>
<sequence length="552" mass="61708">MFILRSFGGRQVFTVRGESWIVSRTMEVVLSETTLSRRGVLLGGTLAGAAALSTVAGLPAAALTGAGVARRDEVFTLGVASGDPAPDGVVLWTRLAANPLAEDGMGGMPNRTFPVQWEVAEDERFTRVVQRGESQAAPELGHSVHVELTGLRPDREYFYRFRADGSLSPTGRTRTAPVPGALTSLSMAFASCAQYEHGYFTAYRHLAEEHPDLVLNLGDYQYEYKAGVYVAPGGNPRDHVGPETETLANYRQRHAQYKADPDLQYAHSVAPWVVVWDDHEVDNNWADEVYEKPEIPQPNFLERRKAAFQAYYENMPLRRAQVPHGIDLRLYRRIQWGRLATFHMLDTRQYRDDQVGGDKFPTQDPARLDPKRSLTGAEQERWLLQGLRSSNAKWDVLGQQVMFAEIDYLNGAEKAYNPDAWDGYVGSRNRVIQGWQQAKTRNPVVLTGDVHTNWANEIRRDYEVVATELTTTSITSGGDGSPDLTAEEKAYLAENPHVQLYNNQRGYIRTRFTANELRADYRVVPYVSKQGAPVETLASFVVEDGKPGLNKA</sequence>
<comment type="caution">
    <text evidence="4">The sequence shown here is derived from an EMBL/GenBank/DDBJ whole genome shotgun (WGS) entry which is preliminary data.</text>
</comment>